<feature type="domain" description="Transposase IS4-like" evidence="2">
    <location>
        <begin position="152"/>
        <end position="310"/>
    </location>
</feature>
<evidence type="ECO:0000256" key="1">
    <source>
        <dbReference type="SAM" id="Phobius"/>
    </source>
</evidence>
<dbReference type="InterPro" id="IPR002559">
    <property type="entry name" value="Transposase_11"/>
</dbReference>
<feature type="transmembrane region" description="Helical" evidence="1">
    <location>
        <begin position="75"/>
        <end position="95"/>
    </location>
</feature>
<accession>A0A4P7VRJ5</accession>
<keyword evidence="4" id="KW-1185">Reference proteome</keyword>
<proteinExistence type="predicted"/>
<dbReference type="NCBIfam" id="NF033591">
    <property type="entry name" value="transpos_IS4_2"/>
    <property type="match status" value="1"/>
</dbReference>
<evidence type="ECO:0000313" key="3">
    <source>
        <dbReference type="EMBL" id="QCD36880.1"/>
    </source>
</evidence>
<dbReference type="Gene3D" id="3.90.350.10">
    <property type="entry name" value="Transposase Inhibitor Protein From Tn5, Chain A, domain 1"/>
    <property type="match status" value="1"/>
</dbReference>
<protein>
    <submittedName>
        <fullName evidence="3">IS4 family transposase</fullName>
    </submittedName>
</protein>
<sequence length="376" mass="43702">MKVTTTIRDNCKVNQIVPIMQEHLGSVMNLARIKLLAFVLQALCVVQTVSLHKIASAMPTCVERDSNLHRLQRFLAGYALNLDLIAKVIFALLPVKTGLVLSLDRTNWKFGEVNINILMLGVTYKGVAFPLLFTMLDKRGNSNWKERTRLIDRFIRLFGAECIDSLVADREFVGKEWVEYLNNRRIRYYLRIKQNFWLRNPKSCQDVRAWHLFHGLKLGQERVYDKLFLLKGEYVYISGALLKNSDGVPELQILICYNRPEEAVATYKQRWQIETCFRAMKSSGFNIEDTHLRDIDRIARLTAMVCIALAWAYLVGEHKDINVKAIRILKHGKRAKSLIKYGLEVIANVLLRRLYKPKFDVFKFLSYLYLRNILTV</sequence>
<dbReference type="GO" id="GO:0004803">
    <property type="term" value="F:transposase activity"/>
    <property type="evidence" value="ECO:0007669"/>
    <property type="project" value="InterPro"/>
</dbReference>
<dbReference type="InterPro" id="IPR047768">
    <property type="entry name" value="Tn5p-like"/>
</dbReference>
<dbReference type="Proteomes" id="UP000297031">
    <property type="component" value="Chromosome"/>
</dbReference>
<organism evidence="3 4">
    <name type="scientific">Muribaculum gordoncarteri</name>
    <dbReference type="NCBI Taxonomy" id="2530390"/>
    <lineage>
        <taxon>Bacteria</taxon>
        <taxon>Pseudomonadati</taxon>
        <taxon>Bacteroidota</taxon>
        <taxon>Bacteroidia</taxon>
        <taxon>Bacteroidales</taxon>
        <taxon>Muribaculaceae</taxon>
        <taxon>Muribaculum</taxon>
    </lineage>
</organism>
<dbReference type="GO" id="GO:0003677">
    <property type="term" value="F:DNA binding"/>
    <property type="evidence" value="ECO:0007669"/>
    <property type="project" value="InterPro"/>
</dbReference>
<keyword evidence="1" id="KW-0812">Transmembrane</keyword>
<dbReference type="EMBL" id="CP039393">
    <property type="protein sequence ID" value="QCD36880.1"/>
    <property type="molecule type" value="Genomic_DNA"/>
</dbReference>
<dbReference type="OrthoDB" id="1091931at2"/>
<keyword evidence="1" id="KW-1133">Transmembrane helix</keyword>
<reference evidence="3 4" key="1">
    <citation type="submission" date="2019-02" db="EMBL/GenBank/DDBJ databases">
        <title>Isolation and identification of novel species under the genus Muribaculum.</title>
        <authorList>
            <person name="Miyake S."/>
            <person name="Ding Y."/>
            <person name="Low A."/>
            <person name="Soh M."/>
            <person name="Seedorf H."/>
        </authorList>
    </citation>
    <scope>NUCLEOTIDE SEQUENCE [LARGE SCALE GENOMIC DNA]</scope>
    <source>
        <strain evidence="3 4">TLL-A4</strain>
    </source>
</reference>
<gene>
    <name evidence="3" type="ORF">E7746_13835</name>
</gene>
<name>A0A4P7VRJ5_9BACT</name>
<dbReference type="PANTHER" id="PTHR37319:SF1">
    <property type="entry name" value="TRANSPOSASE TN5 DIMERISATION DOMAIN-CONTAINING PROTEIN"/>
    <property type="match status" value="1"/>
</dbReference>
<dbReference type="Pfam" id="PF01609">
    <property type="entry name" value="DDE_Tnp_1"/>
    <property type="match status" value="1"/>
</dbReference>
<dbReference type="GO" id="GO:0006313">
    <property type="term" value="P:DNA transposition"/>
    <property type="evidence" value="ECO:0007669"/>
    <property type="project" value="InterPro"/>
</dbReference>
<dbReference type="InterPro" id="IPR012337">
    <property type="entry name" value="RNaseH-like_sf"/>
</dbReference>
<evidence type="ECO:0000259" key="2">
    <source>
        <dbReference type="Pfam" id="PF01609"/>
    </source>
</evidence>
<dbReference type="AlphaFoldDB" id="A0A4P7VRJ5"/>
<dbReference type="KEGG" id="mgod:E7746_13835"/>
<evidence type="ECO:0000313" key="4">
    <source>
        <dbReference type="Proteomes" id="UP000297031"/>
    </source>
</evidence>
<dbReference type="SUPFAM" id="SSF53098">
    <property type="entry name" value="Ribonuclease H-like"/>
    <property type="match status" value="1"/>
</dbReference>
<feature type="transmembrane region" description="Helical" evidence="1">
    <location>
        <begin position="115"/>
        <end position="136"/>
    </location>
</feature>
<keyword evidence="1" id="KW-0472">Membrane</keyword>
<dbReference type="PANTHER" id="PTHR37319">
    <property type="entry name" value="TRANSPOSASE"/>
    <property type="match status" value="1"/>
</dbReference>
<dbReference type="InterPro" id="IPR047658">
    <property type="entry name" value="IS4-like_transpos"/>
</dbReference>
<dbReference type="RefSeq" id="WP_136411188.1">
    <property type="nucleotide sequence ID" value="NZ_CP039393.1"/>
</dbReference>